<feature type="transmembrane region" description="Helical" evidence="2">
    <location>
        <begin position="749"/>
        <end position="773"/>
    </location>
</feature>
<dbReference type="GeneID" id="16213975"/>
<dbReference type="RefSeq" id="YP_008051877.1">
    <property type="nucleotide sequence ID" value="NC_021308.1"/>
</dbReference>
<keyword evidence="2" id="KW-0472">Membrane</keyword>
<feature type="transmembrane region" description="Helical" evidence="2">
    <location>
        <begin position="603"/>
        <end position="622"/>
    </location>
</feature>
<dbReference type="OrthoDB" id="540at10239"/>
<dbReference type="EMBL" id="KC661275">
    <property type="protein sequence ID" value="AGK87504.1"/>
    <property type="molecule type" value="Genomic_DNA"/>
</dbReference>
<feature type="transmembrane region" description="Helical" evidence="2">
    <location>
        <begin position="319"/>
        <end position="341"/>
    </location>
</feature>
<name>R4JG89_9CAUD</name>
<evidence type="ECO:0000313" key="3">
    <source>
        <dbReference type="EMBL" id="AGK87504.1"/>
    </source>
</evidence>
<keyword evidence="1" id="KW-0175">Coiled coil</keyword>
<evidence type="ECO:0000256" key="1">
    <source>
        <dbReference type="SAM" id="Coils"/>
    </source>
</evidence>
<evidence type="ECO:0000256" key="2">
    <source>
        <dbReference type="SAM" id="Phobius"/>
    </source>
</evidence>
<protein>
    <submittedName>
        <fullName evidence="3">Tape measure protein</fullName>
    </submittedName>
</protein>
<accession>R4JG89</accession>
<feature type="coiled-coil region" evidence="1">
    <location>
        <begin position="976"/>
        <end position="1033"/>
    </location>
</feature>
<feature type="transmembrane region" description="Helical" evidence="2">
    <location>
        <begin position="715"/>
        <end position="737"/>
    </location>
</feature>
<gene>
    <name evidence="3" type="primary">25</name>
    <name evidence="3" type="ORF">PBI_HINDER_25</name>
</gene>
<evidence type="ECO:0000313" key="4">
    <source>
        <dbReference type="Proteomes" id="UP000013551"/>
    </source>
</evidence>
<proteinExistence type="predicted"/>
<feature type="transmembrane region" description="Helical" evidence="2">
    <location>
        <begin position="658"/>
        <end position="679"/>
    </location>
</feature>
<dbReference type="Proteomes" id="UP000013551">
    <property type="component" value="Segment"/>
</dbReference>
<keyword evidence="2" id="KW-1133">Transmembrane helix</keyword>
<keyword evidence="2" id="KW-0812">Transmembrane</keyword>
<sequence length="1123" mass="118285">MAGAGGEEVGRISIRVVPDTDRFREDLERELQAAEKGHKVQIPVVADTSSFQREVQQAVSNLPDAEIDVEANTKGVRAEILAAARNATAKIDVDTNGIRRKLDLLNVAFEKRVASALDNKPLIADSFQAMQRRLNTLDLNWDRKVKDTLAKINPQINLGVSPEFDYRLRQRLRKFEKSNMLDLKIDPKFDFQLRQRLAKLQNTKFEPDGFQSSMLSELDKASRRIEVKIPLTAEGERFRTQVRAQIEALEKTIKAKVPVDLELAAGQKAKIAAEVAALKSLANFGDDDSSGITGFAKNLGKAGNEVEHVGQQFLGLTRIGWIVVAVFAAAAPLIGLVSGLLAGLPSLIAAFGTGIGVVALGMDGIKKAWEVAQPAFDGLKTAVSGVFEDRLTPMFSELGEVMTALTPSLQGVAHGLSDVFRGFLNVVNSADGLATIQNILGNTQTFFSQLAPIIGTATQSFLTLSSAGSNAFGYLTGSLGTFATQFDEMVNRVTQNGVFDSAMKGLSQTLDGVTSLFTRLMESGLQAMGELGGPINTLLNGMGDALVAMMPGLTSFAALIGNVGGTLLSALAPAIQAVTPAFVSLSNTLGAMLTSNIQALSPLLTQIAGALGTTLVTALQQIQPMLPQLLTTFQQFATTLATQLGPILPQLATQFGTLLGQVVALAPGFLNLLTTAIIPMIPSMMQLAQQLLPVAMAAMQLAPTVLKLANNFIQFMTAAAPVVGVITALASPLLNLVTHFDSVRNGVQTFINILGSLPGIISGVMGSVVSAVVSGVSQVISQFVTAGGQVLAEVGTWPGRIMGVLASLGSQMAAAAASAASAFIGALASGISAGVSRVAGAVSSVMGAVRAMIPNSPAEDGPFSGAGWRQVTGFGDALGDGLASGIPGAKDKIVALATELMQAIKDVFGSADGLTLNFNLGGGAGMSGLSGMASGLNPELSAMNTNLGEMRDLTTGLDQSMTGLGATLGDNMKKQMDVIQLKKDELEVQRQMLQNQKNATEDKAQKQALQSQIDEINLMKDKLELQREQLDFQSQYGAQVEDTSGKVDEYIRGMYDAAKGAVTAQQQQLFSDLGISGQGAIPQLIEQGVAMGENFIFNVSSADEAIAIKNNQTNKKALQYKPR</sequence>
<organism evidence="3 4">
    <name type="scientific">Mycobacterium phage HINdeR</name>
    <dbReference type="NCBI Taxonomy" id="1327770"/>
    <lineage>
        <taxon>Viruses</taxon>
        <taxon>Duplodnaviria</taxon>
        <taxon>Heunggongvirae</taxon>
        <taxon>Uroviricota</taxon>
        <taxon>Caudoviricetes</taxon>
        <taxon>Timshelvirus</taxon>
        <taxon>Timshelvirus HINdeR</taxon>
    </lineage>
</organism>
<keyword evidence="4" id="KW-1185">Reference proteome</keyword>
<reference evidence="3 4" key="1">
    <citation type="submission" date="2013-02" db="EMBL/GenBank/DDBJ databases">
        <authorList>
            <person name="Balish M.F."/>
            <person name="Klepek H.N."/>
            <person name="Ahler R.M."/>
            <person name="Blakely T.M."/>
            <person name="Deihs M.E."/>
            <person name="Goebel E.J."/>
            <person name="Hausmann S.M."/>
            <person name="Henry C.A."/>
            <person name="Hoogendoorn J."/>
            <person name="Jeffers A.C."/>
            <person name="Light M.E."/>
            <person name="McCurdy K.A."/>
            <person name="Mize D.S."/>
            <person name="Moore C.R."/>
            <person name="Nestor P.M."/>
            <person name="Relko L.M."/>
            <person name="Brzoska R.M."/>
            <person name="Ream D.C."/>
            <person name="Actis L.A."/>
            <person name="Friedberg I."/>
            <person name="Janssen G.R."/>
            <person name="Bradley K.W."/>
            <person name="Khaja R."/>
            <person name="Lewis M.F."/>
            <person name="Barker L.P."/>
            <person name="Asai D.J."/>
            <person name="Bowman C.A."/>
            <person name="Russell D.A."/>
            <person name="Pope W.H."/>
            <person name="Jacobs-Sera D."/>
            <person name="Hendrix R.W."/>
            <person name="Hatfull G.F."/>
        </authorList>
    </citation>
    <scope>NUCLEOTIDE SEQUENCE [LARGE SCALE GENOMIC DNA]</scope>
</reference>
<dbReference type="KEGG" id="vg:16213975"/>